<feature type="domain" description="CinA C-terminal" evidence="1">
    <location>
        <begin position="18"/>
        <end position="171"/>
    </location>
</feature>
<name>A0ABU9B996_9BURK</name>
<accession>A0ABU9B996</accession>
<keyword evidence="3" id="KW-1185">Reference proteome</keyword>
<comment type="caution">
    <text evidence="2">The sequence shown here is derived from an EMBL/GenBank/DDBJ whole genome shotgun (WGS) entry which is preliminary data.</text>
</comment>
<evidence type="ECO:0000313" key="2">
    <source>
        <dbReference type="EMBL" id="MEK8026329.1"/>
    </source>
</evidence>
<organism evidence="2 3">
    <name type="scientific">Pseudaquabacterium rugosum</name>
    <dbReference type="NCBI Taxonomy" id="2984194"/>
    <lineage>
        <taxon>Bacteria</taxon>
        <taxon>Pseudomonadati</taxon>
        <taxon>Pseudomonadota</taxon>
        <taxon>Betaproteobacteria</taxon>
        <taxon>Burkholderiales</taxon>
        <taxon>Sphaerotilaceae</taxon>
        <taxon>Pseudaquabacterium</taxon>
    </lineage>
</organism>
<dbReference type="Gene3D" id="3.90.950.20">
    <property type="entry name" value="CinA-like"/>
    <property type="match status" value="1"/>
</dbReference>
<dbReference type="SUPFAM" id="SSF142433">
    <property type="entry name" value="CinA-like"/>
    <property type="match status" value="1"/>
</dbReference>
<protein>
    <submittedName>
        <fullName evidence="2">CinA family protein</fullName>
    </submittedName>
</protein>
<proteinExistence type="predicted"/>
<dbReference type="Pfam" id="PF02464">
    <property type="entry name" value="CinA"/>
    <property type="match status" value="1"/>
</dbReference>
<evidence type="ECO:0000313" key="3">
    <source>
        <dbReference type="Proteomes" id="UP001368500"/>
    </source>
</evidence>
<dbReference type="RefSeq" id="WP_341374115.1">
    <property type="nucleotide sequence ID" value="NZ_JBBUTF010000008.1"/>
</dbReference>
<dbReference type="EMBL" id="JBBUTF010000008">
    <property type="protein sequence ID" value="MEK8026329.1"/>
    <property type="molecule type" value="Genomic_DNA"/>
</dbReference>
<dbReference type="Proteomes" id="UP001368500">
    <property type="component" value="Unassembled WGS sequence"/>
</dbReference>
<gene>
    <name evidence="2" type="ORF">AACH11_10200</name>
</gene>
<dbReference type="InterPro" id="IPR008136">
    <property type="entry name" value="CinA_C"/>
</dbReference>
<dbReference type="NCBIfam" id="TIGR00199">
    <property type="entry name" value="PncC_domain"/>
    <property type="match status" value="1"/>
</dbReference>
<reference evidence="2 3" key="1">
    <citation type="submission" date="2024-04" db="EMBL/GenBank/DDBJ databases">
        <title>Novel species of the genus Ideonella isolated from streams.</title>
        <authorList>
            <person name="Lu H."/>
        </authorList>
    </citation>
    <scope>NUCLEOTIDE SEQUENCE [LARGE SCALE GENOMIC DNA]</scope>
    <source>
        <strain evidence="2 3">BYS139W</strain>
    </source>
</reference>
<evidence type="ECO:0000259" key="1">
    <source>
        <dbReference type="Pfam" id="PF02464"/>
    </source>
</evidence>
<dbReference type="InterPro" id="IPR036653">
    <property type="entry name" value="CinA-like_C"/>
</dbReference>
<sequence length="192" mass="19443">MHTPETLPTRADDAALLVSRLADALRARGWRLATAESCTGGLIAAHCTDLAGSSDWFERGYVSYSNAAKNELLGVPAPLIAHHGAVSEPVACAMALGALAHARVDLAVGVTGVAGPGGGSADKPVGTVWLAWSWLGAGGTPQVAAQQVQLPGDRAAVRSATVALALRGLLELATAPQPGELALHALSLPAPR</sequence>